<organism evidence="2 3">
    <name type="scientific">Neolentinus lepideus HHB14362 ss-1</name>
    <dbReference type="NCBI Taxonomy" id="1314782"/>
    <lineage>
        <taxon>Eukaryota</taxon>
        <taxon>Fungi</taxon>
        <taxon>Dikarya</taxon>
        <taxon>Basidiomycota</taxon>
        <taxon>Agaricomycotina</taxon>
        <taxon>Agaricomycetes</taxon>
        <taxon>Gloeophyllales</taxon>
        <taxon>Gloeophyllaceae</taxon>
        <taxon>Neolentinus</taxon>
    </lineage>
</organism>
<evidence type="ECO:0000313" key="3">
    <source>
        <dbReference type="Proteomes" id="UP000076761"/>
    </source>
</evidence>
<protein>
    <submittedName>
        <fullName evidence="2">Uncharacterized protein</fullName>
    </submittedName>
</protein>
<feature type="transmembrane region" description="Helical" evidence="1">
    <location>
        <begin position="12"/>
        <end position="34"/>
    </location>
</feature>
<evidence type="ECO:0000313" key="2">
    <source>
        <dbReference type="EMBL" id="KZT25512.1"/>
    </source>
</evidence>
<keyword evidence="1" id="KW-0812">Transmembrane</keyword>
<reference evidence="2 3" key="1">
    <citation type="journal article" date="2016" name="Mol. Biol. Evol.">
        <title>Comparative Genomics of Early-Diverging Mushroom-Forming Fungi Provides Insights into the Origins of Lignocellulose Decay Capabilities.</title>
        <authorList>
            <person name="Nagy L.G."/>
            <person name="Riley R."/>
            <person name="Tritt A."/>
            <person name="Adam C."/>
            <person name="Daum C."/>
            <person name="Floudas D."/>
            <person name="Sun H."/>
            <person name="Yadav J.S."/>
            <person name="Pangilinan J."/>
            <person name="Larsson K.H."/>
            <person name="Matsuura K."/>
            <person name="Barry K."/>
            <person name="Labutti K."/>
            <person name="Kuo R."/>
            <person name="Ohm R.A."/>
            <person name="Bhattacharya S.S."/>
            <person name="Shirouzu T."/>
            <person name="Yoshinaga Y."/>
            <person name="Martin F.M."/>
            <person name="Grigoriev I.V."/>
            <person name="Hibbett D.S."/>
        </authorList>
    </citation>
    <scope>NUCLEOTIDE SEQUENCE [LARGE SCALE GENOMIC DNA]</scope>
    <source>
        <strain evidence="2 3">HHB14362 ss-1</strain>
    </source>
</reference>
<evidence type="ECO:0000256" key="1">
    <source>
        <dbReference type="SAM" id="Phobius"/>
    </source>
</evidence>
<proteinExistence type="predicted"/>
<dbReference type="EMBL" id="KV425571">
    <property type="protein sequence ID" value="KZT25512.1"/>
    <property type="molecule type" value="Genomic_DNA"/>
</dbReference>
<name>A0A165SQI0_9AGAM</name>
<dbReference type="InParanoid" id="A0A165SQI0"/>
<keyword evidence="1" id="KW-1133">Transmembrane helix</keyword>
<keyword evidence="1" id="KW-0472">Membrane</keyword>
<dbReference type="AlphaFoldDB" id="A0A165SQI0"/>
<accession>A0A165SQI0</accession>
<keyword evidence="3" id="KW-1185">Reference proteome</keyword>
<gene>
    <name evidence="2" type="ORF">NEOLEDRAFT_1133485</name>
</gene>
<sequence>MIDAPSTSQVALRYLHALWFVSCMCAVQQGFLFLGPLTEAVLLHDPGNDSIISS</sequence>
<dbReference type="Proteomes" id="UP000076761">
    <property type="component" value="Unassembled WGS sequence"/>
</dbReference>